<gene>
    <name evidence="2" type="ORF">HPB52_009009</name>
</gene>
<dbReference type="InterPro" id="IPR029033">
    <property type="entry name" value="His_PPase_superfam"/>
</dbReference>
<dbReference type="VEuPathDB" id="VectorBase:RSAN_046347"/>
<keyword evidence="3" id="KW-1185">Reference proteome</keyword>
<dbReference type="Proteomes" id="UP000821837">
    <property type="component" value="Chromosome 6"/>
</dbReference>
<accession>A0A9D4PLK1</accession>
<evidence type="ECO:0000313" key="3">
    <source>
        <dbReference type="Proteomes" id="UP000821837"/>
    </source>
</evidence>
<sequence length="199" mass="23028">MLYAFVVSRHGQRTPIMCCKMLPKNVPEDHGQLTREGHEQTFKLGLFLRVRYKRFLVADEPDQLLATHVRLQRYHRMFGLALTGNELWYAENVLGEVVETLSQKFEKGIERPDRLHVFSMSDSSVYSILKLLDTSYDDHPCFCASVIFEVFEDASKVKRVQVLLSTKTDEDPQLVATDKLKNPCELKEFLDFVRGILKS</sequence>
<dbReference type="PANTHER" id="PTHR11567">
    <property type="entry name" value="ACID PHOSPHATASE-RELATED"/>
    <property type="match status" value="1"/>
</dbReference>
<evidence type="ECO:0000256" key="1">
    <source>
        <dbReference type="ARBA" id="ARBA00022801"/>
    </source>
</evidence>
<comment type="caution">
    <text evidence="2">The sequence shown here is derived from an EMBL/GenBank/DDBJ whole genome shotgun (WGS) entry which is preliminary data.</text>
</comment>
<dbReference type="Gene3D" id="3.40.50.1240">
    <property type="entry name" value="Phosphoglycerate mutase-like"/>
    <property type="match status" value="2"/>
</dbReference>
<name>A0A9D4PLK1_RHISA</name>
<dbReference type="PANTHER" id="PTHR11567:SF110">
    <property type="entry name" value="2-PHOSPHOXYLOSE PHOSPHATASE 1"/>
    <property type="match status" value="1"/>
</dbReference>
<keyword evidence="1" id="KW-0378">Hydrolase</keyword>
<dbReference type="EMBL" id="JABSTV010001252">
    <property type="protein sequence ID" value="KAH7947268.1"/>
    <property type="molecule type" value="Genomic_DNA"/>
</dbReference>
<protein>
    <recommendedName>
        <fullName evidence="4">Lysosomal acid phosphatase</fullName>
    </recommendedName>
</protein>
<dbReference type="AlphaFoldDB" id="A0A9D4PLK1"/>
<reference evidence="2" key="1">
    <citation type="journal article" date="2020" name="Cell">
        <title>Large-Scale Comparative Analyses of Tick Genomes Elucidate Their Genetic Diversity and Vector Capacities.</title>
        <authorList>
            <consortium name="Tick Genome and Microbiome Consortium (TIGMIC)"/>
            <person name="Jia N."/>
            <person name="Wang J."/>
            <person name="Shi W."/>
            <person name="Du L."/>
            <person name="Sun Y."/>
            <person name="Zhan W."/>
            <person name="Jiang J.F."/>
            <person name="Wang Q."/>
            <person name="Zhang B."/>
            <person name="Ji P."/>
            <person name="Bell-Sakyi L."/>
            <person name="Cui X.M."/>
            <person name="Yuan T.T."/>
            <person name="Jiang B.G."/>
            <person name="Yang W.F."/>
            <person name="Lam T.T."/>
            <person name="Chang Q.C."/>
            <person name="Ding S.J."/>
            <person name="Wang X.J."/>
            <person name="Zhu J.G."/>
            <person name="Ruan X.D."/>
            <person name="Zhao L."/>
            <person name="Wei J.T."/>
            <person name="Ye R.Z."/>
            <person name="Que T.C."/>
            <person name="Du C.H."/>
            <person name="Zhou Y.H."/>
            <person name="Cheng J.X."/>
            <person name="Dai P.F."/>
            <person name="Guo W.B."/>
            <person name="Han X.H."/>
            <person name="Huang E.J."/>
            <person name="Li L.F."/>
            <person name="Wei W."/>
            <person name="Gao Y.C."/>
            <person name="Liu J.Z."/>
            <person name="Shao H.Z."/>
            <person name="Wang X."/>
            <person name="Wang C.C."/>
            <person name="Yang T.C."/>
            <person name="Huo Q.B."/>
            <person name="Li W."/>
            <person name="Chen H.Y."/>
            <person name="Chen S.E."/>
            <person name="Zhou L.G."/>
            <person name="Ni X.B."/>
            <person name="Tian J.H."/>
            <person name="Sheng Y."/>
            <person name="Liu T."/>
            <person name="Pan Y.S."/>
            <person name="Xia L.Y."/>
            <person name="Li J."/>
            <person name="Zhao F."/>
            <person name="Cao W.C."/>
        </authorList>
    </citation>
    <scope>NUCLEOTIDE SEQUENCE</scope>
    <source>
        <strain evidence="2">Rsan-2018</strain>
    </source>
</reference>
<reference evidence="2" key="2">
    <citation type="submission" date="2021-09" db="EMBL/GenBank/DDBJ databases">
        <authorList>
            <person name="Jia N."/>
            <person name="Wang J."/>
            <person name="Shi W."/>
            <person name="Du L."/>
            <person name="Sun Y."/>
            <person name="Zhan W."/>
            <person name="Jiang J."/>
            <person name="Wang Q."/>
            <person name="Zhang B."/>
            <person name="Ji P."/>
            <person name="Sakyi L.B."/>
            <person name="Cui X."/>
            <person name="Yuan T."/>
            <person name="Jiang B."/>
            <person name="Yang W."/>
            <person name="Lam T.T.-Y."/>
            <person name="Chang Q."/>
            <person name="Ding S."/>
            <person name="Wang X."/>
            <person name="Zhu J."/>
            <person name="Ruan X."/>
            <person name="Zhao L."/>
            <person name="Wei J."/>
            <person name="Que T."/>
            <person name="Du C."/>
            <person name="Cheng J."/>
            <person name="Dai P."/>
            <person name="Han X."/>
            <person name="Huang E."/>
            <person name="Gao Y."/>
            <person name="Liu J."/>
            <person name="Shao H."/>
            <person name="Ye R."/>
            <person name="Li L."/>
            <person name="Wei W."/>
            <person name="Wang X."/>
            <person name="Wang C."/>
            <person name="Huo Q."/>
            <person name="Li W."/>
            <person name="Guo W."/>
            <person name="Chen H."/>
            <person name="Chen S."/>
            <person name="Zhou L."/>
            <person name="Zhou L."/>
            <person name="Ni X."/>
            <person name="Tian J."/>
            <person name="Zhou Y."/>
            <person name="Sheng Y."/>
            <person name="Liu T."/>
            <person name="Pan Y."/>
            <person name="Xia L."/>
            <person name="Li J."/>
            <person name="Zhao F."/>
            <person name="Cao W."/>
        </authorList>
    </citation>
    <scope>NUCLEOTIDE SEQUENCE</scope>
    <source>
        <strain evidence="2">Rsan-2018</strain>
        <tissue evidence="2">Larvae</tissue>
    </source>
</reference>
<proteinExistence type="predicted"/>
<dbReference type="GO" id="GO:0016791">
    <property type="term" value="F:phosphatase activity"/>
    <property type="evidence" value="ECO:0007669"/>
    <property type="project" value="TreeGrafter"/>
</dbReference>
<dbReference type="InterPro" id="IPR050645">
    <property type="entry name" value="Histidine_acid_phosphatase"/>
</dbReference>
<evidence type="ECO:0000313" key="2">
    <source>
        <dbReference type="EMBL" id="KAH7947268.1"/>
    </source>
</evidence>
<evidence type="ECO:0008006" key="4">
    <source>
        <dbReference type="Google" id="ProtNLM"/>
    </source>
</evidence>
<organism evidence="2 3">
    <name type="scientific">Rhipicephalus sanguineus</name>
    <name type="common">Brown dog tick</name>
    <name type="synonym">Ixodes sanguineus</name>
    <dbReference type="NCBI Taxonomy" id="34632"/>
    <lineage>
        <taxon>Eukaryota</taxon>
        <taxon>Metazoa</taxon>
        <taxon>Ecdysozoa</taxon>
        <taxon>Arthropoda</taxon>
        <taxon>Chelicerata</taxon>
        <taxon>Arachnida</taxon>
        <taxon>Acari</taxon>
        <taxon>Parasitiformes</taxon>
        <taxon>Ixodida</taxon>
        <taxon>Ixodoidea</taxon>
        <taxon>Ixodidae</taxon>
        <taxon>Rhipicephalinae</taxon>
        <taxon>Rhipicephalus</taxon>
        <taxon>Rhipicephalus</taxon>
    </lineage>
</organism>
<dbReference type="SUPFAM" id="SSF53254">
    <property type="entry name" value="Phosphoglycerate mutase-like"/>
    <property type="match status" value="1"/>
</dbReference>